<proteinExistence type="predicted"/>
<evidence type="ECO:0000256" key="1">
    <source>
        <dbReference type="SAM" id="Phobius"/>
    </source>
</evidence>
<protein>
    <submittedName>
        <fullName evidence="2">Membrane protein, putative</fullName>
    </submittedName>
</protein>
<evidence type="ECO:0000313" key="2">
    <source>
        <dbReference type="EMBL" id="EDM23985.1"/>
    </source>
</evidence>
<dbReference type="EMBL" id="ABCJ01000002">
    <property type="protein sequence ID" value="EDM23985.1"/>
    <property type="molecule type" value="Genomic_DNA"/>
</dbReference>
<evidence type="ECO:0000313" key="5">
    <source>
        <dbReference type="Proteomes" id="UP000306825"/>
    </source>
</evidence>
<keyword evidence="5" id="KW-1185">Reference proteome</keyword>
<feature type="transmembrane region" description="Helical" evidence="1">
    <location>
        <begin position="6"/>
        <end position="24"/>
    </location>
</feature>
<reference evidence="2 4" key="1">
    <citation type="journal article" date="2011" name="Stand. Genomic Sci.">
        <title>Draft genome sequence of Caminibacter mediatlanticus strain TB-2, an epsilonproteobacterium isolated from a deep-sea hydrothermal vent.</title>
        <authorList>
            <person name="Giovannelli D."/>
            <person name="Ferriera S."/>
            <person name="Johnson J."/>
            <person name="Kravitz S."/>
            <person name="Perez-Rodriguez I."/>
            <person name="Ricci J."/>
            <person name="O'Brien C."/>
            <person name="Voordeckers J.W."/>
            <person name="Bini E."/>
            <person name="Vetriani C."/>
        </authorList>
    </citation>
    <scope>NUCLEOTIDE SEQUENCE [LARGE SCALE GENOMIC DNA]</scope>
    <source>
        <strain evidence="2 4">TB-2</strain>
    </source>
</reference>
<keyword evidence="1" id="KW-1133">Transmembrane helix</keyword>
<dbReference type="EMBL" id="CP040463">
    <property type="protein sequence ID" value="QCT94348.1"/>
    <property type="molecule type" value="Genomic_DNA"/>
</dbReference>
<dbReference type="Proteomes" id="UP000003288">
    <property type="component" value="Unassembled WGS sequence"/>
</dbReference>
<dbReference type="Proteomes" id="UP000306825">
    <property type="component" value="Chromosome"/>
</dbReference>
<accession>A0AAI9AI68</accession>
<name>A0AAI9AI68_9BACT</name>
<feature type="transmembrane region" description="Helical" evidence="1">
    <location>
        <begin position="31"/>
        <end position="55"/>
    </location>
</feature>
<dbReference type="RefSeq" id="WP_007473940.1">
    <property type="nucleotide sequence ID" value="NZ_ABCJ01000002.1"/>
</dbReference>
<keyword evidence="1" id="KW-0812">Transmembrane</keyword>
<evidence type="ECO:0000313" key="4">
    <source>
        <dbReference type="Proteomes" id="UP000003288"/>
    </source>
</evidence>
<gene>
    <name evidence="2" type="ORF">CMTB2_07016</name>
    <name evidence="3" type="ORF">FE773_03915</name>
</gene>
<evidence type="ECO:0000313" key="3">
    <source>
        <dbReference type="EMBL" id="QCT94348.1"/>
    </source>
</evidence>
<sequence length="112" mass="13380">MRGENFIYFATVSGFFIGIIFSILKNFDIDSFLFTTFMLTAIFYLIALASVSFYIKFVDSKKHVFFNKHEIDSIIDMQIVEMEKKEDFILESYEFIKKIEQEELEIIRKNKK</sequence>
<keyword evidence="1" id="KW-0472">Membrane</keyword>
<reference evidence="3 5" key="2">
    <citation type="submission" date="2019-05" db="EMBL/GenBank/DDBJ databases">
        <title>A comparative analysis of the Nautiliaceae.</title>
        <authorList>
            <person name="Grosche A."/>
            <person name="Smedile F."/>
            <person name="Vetriani C."/>
        </authorList>
    </citation>
    <scope>NUCLEOTIDE SEQUENCE [LARGE SCALE GENOMIC DNA]</scope>
    <source>
        <strain evidence="3 5">TB-2</strain>
    </source>
</reference>
<dbReference type="AlphaFoldDB" id="A0AAI9AI68"/>
<organism evidence="2 4">
    <name type="scientific">Caminibacter mediatlanticus TB-2</name>
    <dbReference type="NCBI Taxonomy" id="391592"/>
    <lineage>
        <taxon>Bacteria</taxon>
        <taxon>Pseudomonadati</taxon>
        <taxon>Campylobacterota</taxon>
        <taxon>Epsilonproteobacteria</taxon>
        <taxon>Nautiliales</taxon>
        <taxon>Nautiliaceae</taxon>
        <taxon>Caminibacter</taxon>
    </lineage>
</organism>